<protein>
    <recommendedName>
        <fullName evidence="3">Phytanoyl-CoA dioxygenase</fullName>
    </recommendedName>
</protein>
<dbReference type="EMBL" id="JAFCMP010000090">
    <property type="protein sequence ID" value="KAG5187319.1"/>
    <property type="molecule type" value="Genomic_DNA"/>
</dbReference>
<keyword evidence="2" id="KW-1185">Reference proteome</keyword>
<dbReference type="PANTHER" id="PTHR31630">
    <property type="entry name" value="PHYTANOYL-COA DIOXYGENASE-RELATED-RELATED"/>
    <property type="match status" value="1"/>
</dbReference>
<comment type="caution">
    <text evidence="1">The sequence shown here is derived from an EMBL/GenBank/DDBJ whole genome shotgun (WGS) entry which is preliminary data.</text>
</comment>
<evidence type="ECO:0000313" key="1">
    <source>
        <dbReference type="EMBL" id="KAG5187319.1"/>
    </source>
</evidence>
<dbReference type="AlphaFoldDB" id="A0A835Z7A5"/>
<reference evidence="1" key="1">
    <citation type="submission" date="2021-02" db="EMBL/GenBank/DDBJ databases">
        <title>First Annotated Genome of the Yellow-green Alga Tribonema minus.</title>
        <authorList>
            <person name="Mahan K.M."/>
        </authorList>
    </citation>
    <scope>NUCLEOTIDE SEQUENCE</scope>
    <source>
        <strain evidence="1">UTEX B ZZ1240</strain>
    </source>
</reference>
<dbReference type="Proteomes" id="UP000664859">
    <property type="component" value="Unassembled WGS sequence"/>
</dbReference>
<evidence type="ECO:0008006" key="3">
    <source>
        <dbReference type="Google" id="ProtNLM"/>
    </source>
</evidence>
<dbReference type="OrthoDB" id="445007at2759"/>
<accession>A0A835Z7A5</accession>
<sequence>MNLIPEYRSFNVAVEGVKAALERDGVAVVPGVISAESLPSLRNSMWETFETLTEGRLQRGDPATFSVMSDFYPIHSMLYQHWGLGHAQYVWDVRGSAGVIRTFSELWGTNDLITSFDGVSLHLPFEDTKKGFYRGNDWLHTDQRSSRNDLVSYQGAVNLYDVNAGDATTRVLTGSHVLHREYMQHFNIDTGSADWHKMPKDAVEEHVNFFLERGCEKACVLANAGDMVLWDSRTMHQGVEAQKGRAQRNTRSVVYVCMVPRSTATPAAQRKRKQIFADKRMTTHLPQQAKLFPKMPRTYGGAAPSVGALPDPVLTQAARRLI</sequence>
<evidence type="ECO:0000313" key="2">
    <source>
        <dbReference type="Proteomes" id="UP000664859"/>
    </source>
</evidence>
<name>A0A835Z7A5_9STRA</name>
<dbReference type="Gene3D" id="2.60.120.620">
    <property type="entry name" value="q2cbj1_9rhob like domain"/>
    <property type="match status" value="1"/>
</dbReference>
<proteinExistence type="predicted"/>
<organism evidence="1 2">
    <name type="scientific">Tribonema minus</name>
    <dbReference type="NCBI Taxonomy" id="303371"/>
    <lineage>
        <taxon>Eukaryota</taxon>
        <taxon>Sar</taxon>
        <taxon>Stramenopiles</taxon>
        <taxon>Ochrophyta</taxon>
        <taxon>PX clade</taxon>
        <taxon>Xanthophyceae</taxon>
        <taxon>Tribonematales</taxon>
        <taxon>Tribonemataceae</taxon>
        <taxon>Tribonema</taxon>
    </lineage>
</organism>
<dbReference type="PANTHER" id="PTHR31630:SF6">
    <property type="entry name" value="PHYTANOYL-COA DIOXYGENASE-RELATED"/>
    <property type="match status" value="1"/>
</dbReference>
<dbReference type="SUPFAM" id="SSF51197">
    <property type="entry name" value="Clavaminate synthase-like"/>
    <property type="match status" value="1"/>
</dbReference>
<gene>
    <name evidence="1" type="ORF">JKP88DRAFT_161781</name>
</gene>